<organism evidence="2 3">
    <name type="scientific">Natronosalvus hydrolyticus</name>
    <dbReference type="NCBI Taxonomy" id="2979988"/>
    <lineage>
        <taxon>Archaea</taxon>
        <taxon>Methanobacteriati</taxon>
        <taxon>Methanobacteriota</taxon>
        <taxon>Stenosarchaea group</taxon>
        <taxon>Halobacteria</taxon>
        <taxon>Halobacteriales</taxon>
        <taxon>Natrialbaceae</taxon>
        <taxon>Natronosalvus</taxon>
    </lineage>
</organism>
<evidence type="ECO:0000259" key="1">
    <source>
        <dbReference type="Pfam" id="PF24035"/>
    </source>
</evidence>
<dbReference type="AlphaFoldDB" id="A0AAP2Z7D0"/>
<evidence type="ECO:0000313" key="3">
    <source>
        <dbReference type="Proteomes" id="UP001321047"/>
    </source>
</evidence>
<accession>A0AAP2Z7D0</accession>
<comment type="caution">
    <text evidence="2">The sequence shown here is derived from an EMBL/GenBank/DDBJ whole genome shotgun (WGS) entry which is preliminary data.</text>
</comment>
<dbReference type="InterPro" id="IPR036390">
    <property type="entry name" value="WH_DNA-bd_sf"/>
</dbReference>
<dbReference type="RefSeq" id="WP_342808425.1">
    <property type="nucleotide sequence ID" value="NZ_JAOPJZ010000005.1"/>
</dbReference>
<proteinExistence type="predicted"/>
<protein>
    <recommendedName>
        <fullName evidence="1">DUF7344 domain-containing protein</fullName>
    </recommendedName>
</protein>
<dbReference type="Pfam" id="PF24035">
    <property type="entry name" value="DUF7344"/>
    <property type="match status" value="1"/>
</dbReference>
<dbReference type="InterPro" id="IPR036388">
    <property type="entry name" value="WH-like_DNA-bd_sf"/>
</dbReference>
<keyword evidence="3" id="KW-1185">Reference proteome</keyword>
<dbReference type="Proteomes" id="UP001321047">
    <property type="component" value="Unassembled WGS sequence"/>
</dbReference>
<dbReference type="InterPro" id="IPR055768">
    <property type="entry name" value="DUF7344"/>
</dbReference>
<feature type="domain" description="DUF7344" evidence="1">
    <location>
        <begin position="23"/>
        <end position="97"/>
    </location>
</feature>
<dbReference type="EMBL" id="JAOPJZ010000005">
    <property type="protein sequence ID" value="MCU4752084.1"/>
    <property type="molecule type" value="Genomic_DNA"/>
</dbReference>
<sequence length="118" mass="13647">MRERETATNTPVGVTTPSLDTVFDILADRRRRFVLYHLYDAVDGVSTVEELVDFVAAHEPDDGPSRDELQIALYHIHLPKLEEAGVIEHDQRSETIRYWAQPSLEEWLEHAAYKERDS</sequence>
<dbReference type="Gene3D" id="1.10.10.10">
    <property type="entry name" value="Winged helix-like DNA-binding domain superfamily/Winged helix DNA-binding domain"/>
    <property type="match status" value="1"/>
</dbReference>
<reference evidence="2 3" key="1">
    <citation type="submission" date="2022-09" db="EMBL/GenBank/DDBJ databases">
        <title>Enrichment on poylsaccharides allowed isolation of novel metabolic and taxonomic groups of Haloarchaea.</title>
        <authorList>
            <person name="Sorokin D.Y."/>
            <person name="Elcheninov A.G."/>
            <person name="Khizhniak T.V."/>
            <person name="Kolganova T.V."/>
            <person name="Kublanov I.V."/>
        </authorList>
    </citation>
    <scope>NUCLEOTIDE SEQUENCE [LARGE SCALE GENOMIC DNA]</scope>
    <source>
        <strain evidence="2 3">AArc-curdl1</strain>
    </source>
</reference>
<dbReference type="SUPFAM" id="SSF46785">
    <property type="entry name" value="Winged helix' DNA-binding domain"/>
    <property type="match status" value="1"/>
</dbReference>
<name>A0AAP2Z7D0_9EURY</name>
<evidence type="ECO:0000313" key="2">
    <source>
        <dbReference type="EMBL" id="MCU4752084.1"/>
    </source>
</evidence>
<gene>
    <name evidence="2" type="ORF">OB919_08820</name>
</gene>